<dbReference type="EMBL" id="JBAMMX010000018">
    <property type="protein sequence ID" value="KAK6923412.1"/>
    <property type="molecule type" value="Genomic_DNA"/>
</dbReference>
<dbReference type="GO" id="GO:1990837">
    <property type="term" value="F:sequence-specific double-stranded DNA binding"/>
    <property type="evidence" value="ECO:0007669"/>
    <property type="project" value="TreeGrafter"/>
</dbReference>
<reference evidence="6 7" key="1">
    <citation type="submission" date="2023-12" db="EMBL/GenBank/DDBJ databases">
        <title>A high-quality genome assembly for Dillenia turbinata (Dilleniales).</title>
        <authorList>
            <person name="Chanderbali A."/>
        </authorList>
    </citation>
    <scope>NUCLEOTIDE SEQUENCE [LARGE SCALE GENOMIC DNA]</scope>
    <source>
        <strain evidence="6">LSX21</strain>
        <tissue evidence="6">Leaf</tissue>
    </source>
</reference>
<dbReference type="PROSITE" id="PS50808">
    <property type="entry name" value="ZF_BED"/>
    <property type="match status" value="1"/>
</dbReference>
<keyword evidence="3" id="KW-0862">Zinc</keyword>
<evidence type="ECO:0000256" key="2">
    <source>
        <dbReference type="ARBA" id="ARBA00022771"/>
    </source>
</evidence>
<organism evidence="6 7">
    <name type="scientific">Dillenia turbinata</name>
    <dbReference type="NCBI Taxonomy" id="194707"/>
    <lineage>
        <taxon>Eukaryota</taxon>
        <taxon>Viridiplantae</taxon>
        <taxon>Streptophyta</taxon>
        <taxon>Embryophyta</taxon>
        <taxon>Tracheophyta</taxon>
        <taxon>Spermatophyta</taxon>
        <taxon>Magnoliopsida</taxon>
        <taxon>eudicotyledons</taxon>
        <taxon>Gunneridae</taxon>
        <taxon>Pentapetalae</taxon>
        <taxon>Dilleniales</taxon>
        <taxon>Dilleniaceae</taxon>
        <taxon>Dillenia</taxon>
    </lineage>
</organism>
<comment type="caution">
    <text evidence="6">The sequence shown here is derived from an EMBL/GenBank/DDBJ whole genome shotgun (WGS) entry which is preliminary data.</text>
</comment>
<dbReference type="GO" id="GO:0006357">
    <property type="term" value="P:regulation of transcription by RNA polymerase II"/>
    <property type="evidence" value="ECO:0007669"/>
    <property type="project" value="TreeGrafter"/>
</dbReference>
<dbReference type="InterPro" id="IPR053031">
    <property type="entry name" value="Cuticle_assoc_protein"/>
</dbReference>
<dbReference type="PANTHER" id="PTHR34396">
    <property type="entry name" value="OS03G0264950 PROTEIN-RELATED"/>
    <property type="match status" value="1"/>
</dbReference>
<keyword evidence="7" id="KW-1185">Reference proteome</keyword>
<dbReference type="PANTHER" id="PTHR34396:SF27">
    <property type="entry name" value="OS08G0208700 PROTEIN"/>
    <property type="match status" value="1"/>
</dbReference>
<keyword evidence="2 4" id="KW-0863">Zinc-finger</keyword>
<dbReference type="GO" id="GO:0005634">
    <property type="term" value="C:nucleus"/>
    <property type="evidence" value="ECO:0007669"/>
    <property type="project" value="TreeGrafter"/>
</dbReference>
<dbReference type="InterPro" id="IPR036236">
    <property type="entry name" value="Znf_C2H2_sf"/>
</dbReference>
<evidence type="ECO:0000259" key="5">
    <source>
        <dbReference type="PROSITE" id="PS50808"/>
    </source>
</evidence>
<dbReference type="Proteomes" id="UP001370490">
    <property type="component" value="Unassembled WGS sequence"/>
</dbReference>
<evidence type="ECO:0000256" key="1">
    <source>
        <dbReference type="ARBA" id="ARBA00022723"/>
    </source>
</evidence>
<gene>
    <name evidence="6" type="ORF">RJ641_011716</name>
</gene>
<dbReference type="AlphaFoldDB" id="A0AAN8VA49"/>
<dbReference type="SUPFAM" id="SSF57667">
    <property type="entry name" value="beta-beta-alpha zinc fingers"/>
    <property type="match status" value="1"/>
</dbReference>
<proteinExistence type="predicted"/>
<dbReference type="SMART" id="SM00614">
    <property type="entry name" value="ZnF_BED"/>
    <property type="match status" value="1"/>
</dbReference>
<sequence>MSSLMADHEVEMAAASAVSTNATSEIKKRKTMKERLDVWEHFDKFIDAVGMSKSRCKYCSKEYKSNSKTCGTSTLKTHLLKCSKYPFSELNKGNDNQIELNFKMGDDSKKYTLMNWKFDYDDARLALAKMIVVDELHFSFVENEGFKHFISVIQPKMHWLARTTIATIQR</sequence>
<keyword evidence="1" id="KW-0479">Metal-binding</keyword>
<dbReference type="Pfam" id="PF02892">
    <property type="entry name" value="zf-BED"/>
    <property type="match status" value="1"/>
</dbReference>
<accession>A0AAN8VA49</accession>
<dbReference type="GO" id="GO:0008270">
    <property type="term" value="F:zinc ion binding"/>
    <property type="evidence" value="ECO:0007669"/>
    <property type="project" value="UniProtKB-KW"/>
</dbReference>
<evidence type="ECO:0000256" key="4">
    <source>
        <dbReference type="PROSITE-ProRule" id="PRU00027"/>
    </source>
</evidence>
<evidence type="ECO:0000313" key="6">
    <source>
        <dbReference type="EMBL" id="KAK6923412.1"/>
    </source>
</evidence>
<evidence type="ECO:0000256" key="3">
    <source>
        <dbReference type="ARBA" id="ARBA00022833"/>
    </source>
</evidence>
<dbReference type="InterPro" id="IPR003656">
    <property type="entry name" value="Znf_BED"/>
</dbReference>
<name>A0AAN8VA49_9MAGN</name>
<protein>
    <submittedName>
        <fullName evidence="6">Zinc finger, BED-type</fullName>
    </submittedName>
</protein>
<feature type="domain" description="BED-type" evidence="5">
    <location>
        <begin position="33"/>
        <end position="90"/>
    </location>
</feature>
<evidence type="ECO:0000313" key="7">
    <source>
        <dbReference type="Proteomes" id="UP001370490"/>
    </source>
</evidence>